<keyword evidence="7" id="KW-1185">Reference proteome</keyword>
<dbReference type="AlphaFoldDB" id="A0A498ITT2"/>
<dbReference type="GO" id="GO:0000176">
    <property type="term" value="C:nuclear exosome (RNase complex)"/>
    <property type="evidence" value="ECO:0007669"/>
    <property type="project" value="TreeGrafter"/>
</dbReference>
<dbReference type="GO" id="GO:0034473">
    <property type="term" value="P:U1 snRNA 3'-end processing"/>
    <property type="evidence" value="ECO:0007669"/>
    <property type="project" value="TreeGrafter"/>
</dbReference>
<dbReference type="GO" id="GO:0000467">
    <property type="term" value="P:exonucleolytic trimming to generate mature 3'-end of 5.8S rRNA from tricistronic rRNA transcript (SSU-rRNA, 5.8S rRNA, LSU-rRNA)"/>
    <property type="evidence" value="ECO:0007669"/>
    <property type="project" value="TreeGrafter"/>
</dbReference>
<evidence type="ECO:0000313" key="6">
    <source>
        <dbReference type="EMBL" id="RXH86600.1"/>
    </source>
</evidence>
<evidence type="ECO:0000256" key="1">
    <source>
        <dbReference type="ARBA" id="ARBA00004123"/>
    </source>
</evidence>
<reference evidence="6 7" key="1">
    <citation type="submission" date="2018-10" db="EMBL/GenBank/DDBJ databases">
        <title>A high-quality apple genome assembly.</title>
        <authorList>
            <person name="Hu J."/>
        </authorList>
    </citation>
    <scope>NUCLEOTIDE SEQUENCE [LARGE SCALE GENOMIC DNA]</scope>
    <source>
        <strain evidence="7">cv. HFTH1</strain>
        <tissue evidence="6">Young leaf</tissue>
    </source>
</reference>
<dbReference type="GO" id="GO:0034475">
    <property type="term" value="P:U4 snRNA 3'-end processing"/>
    <property type="evidence" value="ECO:0007669"/>
    <property type="project" value="TreeGrafter"/>
</dbReference>
<comment type="caution">
    <text evidence="6">The sequence shown here is derived from an EMBL/GenBank/DDBJ whole genome shotgun (WGS) entry which is preliminary data.</text>
</comment>
<dbReference type="STRING" id="3750.A0A498ITT2"/>
<evidence type="ECO:0000256" key="3">
    <source>
        <dbReference type="ARBA" id="ARBA00006678"/>
    </source>
</evidence>
<dbReference type="EMBL" id="RDQH01000336">
    <property type="protein sequence ID" value="RXH86600.1"/>
    <property type="molecule type" value="Genomic_DNA"/>
</dbReference>
<dbReference type="PANTHER" id="PTHR11097">
    <property type="entry name" value="EXOSOME COMPLEX EXONUCLEASE RIBOSOMAL RNA PROCESSING PROTEIN"/>
    <property type="match status" value="1"/>
</dbReference>
<organism evidence="6 7">
    <name type="scientific">Malus domestica</name>
    <name type="common">Apple</name>
    <name type="synonym">Pyrus malus</name>
    <dbReference type="NCBI Taxonomy" id="3750"/>
    <lineage>
        <taxon>Eukaryota</taxon>
        <taxon>Viridiplantae</taxon>
        <taxon>Streptophyta</taxon>
        <taxon>Embryophyta</taxon>
        <taxon>Tracheophyta</taxon>
        <taxon>Spermatophyta</taxon>
        <taxon>Magnoliopsida</taxon>
        <taxon>eudicotyledons</taxon>
        <taxon>Gunneridae</taxon>
        <taxon>Pentapetalae</taxon>
        <taxon>rosids</taxon>
        <taxon>fabids</taxon>
        <taxon>Rosales</taxon>
        <taxon>Rosaceae</taxon>
        <taxon>Amygdaloideae</taxon>
        <taxon>Maleae</taxon>
        <taxon>Malus</taxon>
    </lineage>
</organism>
<protein>
    <recommendedName>
        <fullName evidence="5">Exoribonuclease phosphorolytic domain-containing protein</fullName>
    </recommendedName>
</protein>
<dbReference type="Pfam" id="PF01138">
    <property type="entry name" value="RNase_PH"/>
    <property type="match status" value="1"/>
</dbReference>
<name>A0A498ITT2_MALDO</name>
<dbReference type="GO" id="GO:0000177">
    <property type="term" value="C:cytoplasmic exosome (RNase complex)"/>
    <property type="evidence" value="ECO:0007669"/>
    <property type="project" value="TreeGrafter"/>
</dbReference>
<evidence type="ECO:0000256" key="2">
    <source>
        <dbReference type="ARBA" id="ARBA00004496"/>
    </source>
</evidence>
<dbReference type="InterPro" id="IPR050590">
    <property type="entry name" value="Exosome_comp_Rrp42_subfam"/>
</dbReference>
<dbReference type="InterPro" id="IPR020568">
    <property type="entry name" value="Ribosomal_Su5_D2-typ_SF"/>
</dbReference>
<keyword evidence="4" id="KW-0963">Cytoplasm</keyword>
<dbReference type="InterPro" id="IPR027408">
    <property type="entry name" value="PNPase/RNase_PH_dom_sf"/>
</dbReference>
<dbReference type="SUPFAM" id="SSF54211">
    <property type="entry name" value="Ribosomal protein S5 domain 2-like"/>
    <property type="match status" value="1"/>
</dbReference>
<dbReference type="PANTHER" id="PTHR11097:SF14">
    <property type="entry name" value="EXOSOME COMPLEX COMPONENT RRP45"/>
    <property type="match status" value="1"/>
</dbReference>
<dbReference type="Proteomes" id="UP000290289">
    <property type="component" value="Chromosome 10"/>
</dbReference>
<dbReference type="GO" id="GO:0034476">
    <property type="term" value="P:U5 snRNA 3'-end processing"/>
    <property type="evidence" value="ECO:0007669"/>
    <property type="project" value="TreeGrafter"/>
</dbReference>
<comment type="subcellular location">
    <subcellularLocation>
        <location evidence="2">Cytoplasm</location>
    </subcellularLocation>
    <subcellularLocation>
        <location evidence="1">Nucleus</location>
    </subcellularLocation>
</comment>
<sequence>MEQRLANTSHLTLNHKKFIETALLADLRADDRRPFDCRNLTIKFGKEEGSAEVQLGQTNVMAIITAQLVQPYRDRPNDGILSIFTEFSSMADPSFEPGCPDESAIKLGYDFESQFVDHEYAILYAGAIKRHKDRARLVDNGGDSRLLGSSESVQ</sequence>
<dbReference type="Gene3D" id="3.30.230.70">
    <property type="entry name" value="GHMP Kinase, N-terminal domain"/>
    <property type="match status" value="1"/>
</dbReference>
<dbReference type="GO" id="GO:0035925">
    <property type="term" value="F:mRNA 3'-UTR AU-rich region binding"/>
    <property type="evidence" value="ECO:0007669"/>
    <property type="project" value="TreeGrafter"/>
</dbReference>
<dbReference type="GO" id="GO:0071028">
    <property type="term" value="P:nuclear mRNA surveillance"/>
    <property type="evidence" value="ECO:0007669"/>
    <property type="project" value="TreeGrafter"/>
</dbReference>
<dbReference type="InterPro" id="IPR001247">
    <property type="entry name" value="ExoRNase_PH_dom1"/>
</dbReference>
<evidence type="ECO:0000259" key="5">
    <source>
        <dbReference type="Pfam" id="PF01138"/>
    </source>
</evidence>
<comment type="similarity">
    <text evidence="3">Belongs to the RNase PH family.</text>
</comment>
<dbReference type="GO" id="GO:0071038">
    <property type="term" value="P:TRAMP-dependent tRNA surveillance pathway"/>
    <property type="evidence" value="ECO:0007669"/>
    <property type="project" value="TreeGrafter"/>
</dbReference>
<dbReference type="GO" id="GO:0071035">
    <property type="term" value="P:nuclear polyadenylation-dependent rRNA catabolic process"/>
    <property type="evidence" value="ECO:0007669"/>
    <property type="project" value="TreeGrafter"/>
</dbReference>
<dbReference type="GO" id="GO:0016075">
    <property type="term" value="P:rRNA catabolic process"/>
    <property type="evidence" value="ECO:0007669"/>
    <property type="project" value="TreeGrafter"/>
</dbReference>
<feature type="domain" description="Exoribonuclease phosphorolytic" evidence="5">
    <location>
        <begin position="37"/>
        <end position="107"/>
    </location>
</feature>
<accession>A0A498ITT2</accession>
<proteinExistence type="inferred from homology"/>
<gene>
    <name evidence="6" type="ORF">DVH24_021873</name>
</gene>
<evidence type="ECO:0000256" key="4">
    <source>
        <dbReference type="ARBA" id="ARBA00022490"/>
    </source>
</evidence>
<evidence type="ECO:0000313" key="7">
    <source>
        <dbReference type="Proteomes" id="UP000290289"/>
    </source>
</evidence>